<protein>
    <submittedName>
        <fullName evidence="2">Myosin heavy chain</fullName>
    </submittedName>
</protein>
<keyword evidence="1" id="KW-0175">Coiled coil</keyword>
<name>A0A1W1D058_9ZZZZ</name>
<accession>A0A1W1D058</accession>
<sequence length="326" mass="37985">MSMYIRQSKEEILESFSVLLKSYKQDKKEVLTKSEEAHNKEKQALVKESAKTSVSDIVTGMASLQLNFNDVIDTLSQKLENETLRLSNLSQSIHIEEDKLAEIKEVMLISEASNLLLHEHNEAMNTLSENQKSKKEKLEKEQEETKKVWETERLALEEDITLDREREEKERSKEEEVYEYEKVRQEMLVFDTYTDEKAFLLRRMKEENLSKEKAWEKREKILDDEAKALEKYAKQVEEAPEKLKIEIAKAREKSISKITAEAKIEAQLMEKGNKANIEVFELEILSLSERAEEQKEEILLLNAQVKETVQQVQNLASNAVSHQPSH</sequence>
<dbReference type="EMBL" id="FPHM01000251">
    <property type="protein sequence ID" value="SFV71464.1"/>
    <property type="molecule type" value="Genomic_DNA"/>
</dbReference>
<feature type="coiled-coil region" evidence="1">
    <location>
        <begin position="277"/>
        <end position="311"/>
    </location>
</feature>
<evidence type="ECO:0000256" key="1">
    <source>
        <dbReference type="SAM" id="Coils"/>
    </source>
</evidence>
<organism evidence="2">
    <name type="scientific">hydrothermal vent metagenome</name>
    <dbReference type="NCBI Taxonomy" id="652676"/>
    <lineage>
        <taxon>unclassified sequences</taxon>
        <taxon>metagenomes</taxon>
        <taxon>ecological metagenomes</taxon>
    </lineage>
</organism>
<proteinExistence type="predicted"/>
<gene>
    <name evidence="2" type="ORF">MNB_SV-13-1428</name>
</gene>
<reference evidence="2" key="1">
    <citation type="submission" date="2016-10" db="EMBL/GenBank/DDBJ databases">
        <authorList>
            <person name="de Groot N.N."/>
        </authorList>
    </citation>
    <scope>NUCLEOTIDE SEQUENCE</scope>
</reference>
<feature type="coiled-coil region" evidence="1">
    <location>
        <begin position="117"/>
        <end position="186"/>
    </location>
</feature>
<dbReference type="AlphaFoldDB" id="A0A1W1D058"/>
<evidence type="ECO:0000313" key="2">
    <source>
        <dbReference type="EMBL" id="SFV71464.1"/>
    </source>
</evidence>